<dbReference type="InterPro" id="IPR055344">
    <property type="entry name" value="SecD_SecF_C_bact"/>
</dbReference>
<evidence type="ECO:0000256" key="2">
    <source>
        <dbReference type="ARBA" id="ARBA00022448"/>
    </source>
</evidence>
<evidence type="ECO:0000259" key="12">
    <source>
        <dbReference type="Pfam" id="PF21760"/>
    </source>
</evidence>
<feature type="transmembrane region" description="Helical" evidence="9">
    <location>
        <begin position="537"/>
        <end position="556"/>
    </location>
</feature>
<keyword evidence="15" id="KW-1185">Reference proteome</keyword>
<dbReference type="KEGG" id="ace:Acel_1341"/>
<keyword evidence="3 9" id="KW-1003">Cell membrane</keyword>
<keyword evidence="6 9" id="KW-1133">Transmembrane helix</keyword>
<dbReference type="HOGENOM" id="CLU_007894_4_2_11"/>
<feature type="domain" description="Protein translocase subunit SecDF P1" evidence="12">
    <location>
        <begin position="65"/>
        <end position="119"/>
    </location>
</feature>
<dbReference type="EMBL" id="CP000481">
    <property type="protein sequence ID" value="ABK53113.1"/>
    <property type="molecule type" value="Genomic_DNA"/>
</dbReference>
<dbReference type="InterPro" id="IPR022813">
    <property type="entry name" value="SecD/SecF_arch_bac"/>
</dbReference>
<feature type="transmembrane region" description="Helical" evidence="9">
    <location>
        <begin position="407"/>
        <end position="427"/>
    </location>
</feature>
<evidence type="ECO:0000256" key="3">
    <source>
        <dbReference type="ARBA" id="ARBA00022475"/>
    </source>
</evidence>
<evidence type="ECO:0000256" key="1">
    <source>
        <dbReference type="ARBA" id="ARBA00004651"/>
    </source>
</evidence>
<dbReference type="Pfam" id="PF07549">
    <property type="entry name" value="Sec_GG"/>
    <property type="match status" value="1"/>
</dbReference>
<feature type="domain" description="SecDF P1 head subdomain" evidence="13">
    <location>
        <begin position="292"/>
        <end position="387"/>
    </location>
</feature>
<dbReference type="Pfam" id="PF22599">
    <property type="entry name" value="SecDF_P1_head"/>
    <property type="match status" value="1"/>
</dbReference>
<dbReference type="eggNOG" id="COG0342">
    <property type="taxonomic scope" value="Bacteria"/>
</dbReference>
<dbReference type="Pfam" id="PF02355">
    <property type="entry name" value="SecD_SecF_C"/>
    <property type="match status" value="1"/>
</dbReference>
<feature type="domain" description="Protein export membrane protein SecD/SecF C-terminal" evidence="11">
    <location>
        <begin position="390"/>
        <end position="563"/>
    </location>
</feature>
<accession>A0LUK3</accession>
<reference evidence="14 15" key="1">
    <citation type="journal article" date="2009" name="Genome Res.">
        <title>Complete genome of the cellulolytic thermophile Acidothermus cellulolyticus 11B provides insights into its ecophysiological and evolutionary adaptations.</title>
        <authorList>
            <person name="Barabote R.D."/>
            <person name="Xie G."/>
            <person name="Leu D.H."/>
            <person name="Normand P."/>
            <person name="Necsulea A."/>
            <person name="Daubin V."/>
            <person name="Medigue C."/>
            <person name="Adney W.S."/>
            <person name="Xu X.C."/>
            <person name="Lapidus A."/>
            <person name="Parales R.E."/>
            <person name="Detter C."/>
            <person name="Pujic P."/>
            <person name="Bruce D."/>
            <person name="Lavire C."/>
            <person name="Challacombe J.F."/>
            <person name="Brettin T.S."/>
            <person name="Berry A.M."/>
        </authorList>
    </citation>
    <scope>NUCLEOTIDE SEQUENCE [LARGE SCALE GENOMIC DNA]</scope>
    <source>
        <strain evidence="15">ATCC 43068 / DSM 8971 / 11B</strain>
    </source>
</reference>
<dbReference type="NCBIfam" id="TIGR01129">
    <property type="entry name" value="secD"/>
    <property type="match status" value="1"/>
</dbReference>
<evidence type="ECO:0000256" key="8">
    <source>
        <dbReference type="ARBA" id="ARBA00023136"/>
    </source>
</evidence>
<feature type="compositionally biased region" description="Pro residues" evidence="10">
    <location>
        <begin position="211"/>
        <end position="228"/>
    </location>
</feature>
<dbReference type="Pfam" id="PF21760">
    <property type="entry name" value="SecD_1st"/>
    <property type="match status" value="1"/>
</dbReference>
<comment type="subunit">
    <text evidence="9">Forms a complex with SecF. Part of the essential Sec protein translocation apparatus which comprises SecA, SecYEG and auxiliary proteins SecDF. Other proteins may also be involved.</text>
</comment>
<keyword evidence="5 9" id="KW-0653">Protein transport</keyword>
<dbReference type="InterPro" id="IPR048634">
    <property type="entry name" value="SecD_SecF_C"/>
</dbReference>
<dbReference type="NCBIfam" id="TIGR00916">
    <property type="entry name" value="2A0604s01"/>
    <property type="match status" value="1"/>
</dbReference>
<comment type="subcellular location">
    <subcellularLocation>
        <location evidence="1 9">Cell membrane</location>
        <topology evidence="1 9">Multi-pass membrane protein</topology>
    </subcellularLocation>
</comment>
<evidence type="ECO:0000259" key="11">
    <source>
        <dbReference type="Pfam" id="PF02355"/>
    </source>
</evidence>
<dbReference type="GO" id="GO:0005886">
    <property type="term" value="C:plasma membrane"/>
    <property type="evidence" value="ECO:0007669"/>
    <property type="project" value="UniProtKB-SubCell"/>
</dbReference>
<organism evidence="14 15">
    <name type="scientific">Acidothermus cellulolyticus (strain ATCC 43068 / DSM 8971 / 11B)</name>
    <dbReference type="NCBI Taxonomy" id="351607"/>
    <lineage>
        <taxon>Bacteria</taxon>
        <taxon>Bacillati</taxon>
        <taxon>Actinomycetota</taxon>
        <taxon>Actinomycetes</taxon>
        <taxon>Acidothermales</taxon>
        <taxon>Acidothermaceae</taxon>
        <taxon>Acidothermus</taxon>
    </lineage>
</organism>
<keyword evidence="2 9" id="KW-0813">Transport</keyword>
<protein>
    <recommendedName>
        <fullName evidence="9">Protein translocase subunit SecD</fullName>
    </recommendedName>
</protein>
<dbReference type="Gene3D" id="3.30.70.3220">
    <property type="match status" value="1"/>
</dbReference>
<dbReference type="GO" id="GO:0006605">
    <property type="term" value="P:protein targeting"/>
    <property type="evidence" value="ECO:0007669"/>
    <property type="project" value="UniProtKB-UniRule"/>
</dbReference>
<keyword evidence="7 9" id="KW-0811">Translocation</keyword>
<gene>
    <name evidence="9" type="primary">secD</name>
    <name evidence="14" type="ordered locus">Acel_1341</name>
</gene>
<evidence type="ECO:0000259" key="13">
    <source>
        <dbReference type="Pfam" id="PF22599"/>
    </source>
</evidence>
<comment type="similarity">
    <text evidence="9">Belongs to the SecD/SecF family. SecD subfamily.</text>
</comment>
<dbReference type="AlphaFoldDB" id="A0LUK3"/>
<keyword evidence="4 9" id="KW-0812">Transmembrane</keyword>
<evidence type="ECO:0000256" key="4">
    <source>
        <dbReference type="ARBA" id="ARBA00022692"/>
    </source>
</evidence>
<dbReference type="Gene3D" id="3.30.1360.200">
    <property type="match status" value="1"/>
</dbReference>
<comment type="caution">
    <text evidence="9">Lacks conserved residue(s) required for the propagation of feature annotation.</text>
</comment>
<feature type="region of interest" description="Disordered" evidence="10">
    <location>
        <begin position="205"/>
        <end position="239"/>
    </location>
</feature>
<dbReference type="InterPro" id="IPR005791">
    <property type="entry name" value="SecD"/>
</dbReference>
<keyword evidence="8 9" id="KW-0472">Membrane</keyword>
<evidence type="ECO:0000313" key="14">
    <source>
        <dbReference type="EMBL" id="ABK53113.1"/>
    </source>
</evidence>
<dbReference type="Proteomes" id="UP000008221">
    <property type="component" value="Chromosome"/>
</dbReference>
<feature type="transmembrane region" description="Helical" evidence="9">
    <location>
        <begin position="513"/>
        <end position="531"/>
    </location>
</feature>
<evidence type="ECO:0000256" key="9">
    <source>
        <dbReference type="HAMAP-Rule" id="MF_01463"/>
    </source>
</evidence>
<evidence type="ECO:0000256" key="5">
    <source>
        <dbReference type="ARBA" id="ARBA00022927"/>
    </source>
</evidence>
<name>A0LUK3_ACIC1</name>
<dbReference type="PANTHER" id="PTHR30081">
    <property type="entry name" value="PROTEIN-EXPORT MEMBRANE PROTEIN SEC"/>
    <property type="match status" value="1"/>
</dbReference>
<dbReference type="InterPro" id="IPR048631">
    <property type="entry name" value="SecD_1st"/>
</dbReference>
<evidence type="ECO:0000256" key="6">
    <source>
        <dbReference type="ARBA" id="ARBA00022989"/>
    </source>
</evidence>
<dbReference type="InterPro" id="IPR054384">
    <property type="entry name" value="SecDF_P1_head"/>
</dbReference>
<dbReference type="GO" id="GO:0015450">
    <property type="term" value="F:protein-transporting ATPase activity"/>
    <property type="evidence" value="ECO:0007669"/>
    <property type="project" value="InterPro"/>
</dbReference>
<dbReference type="PANTHER" id="PTHR30081:SF1">
    <property type="entry name" value="PROTEIN TRANSLOCASE SUBUNIT SECD"/>
    <property type="match status" value="1"/>
</dbReference>
<dbReference type="STRING" id="351607.Acel_1341"/>
<comment type="function">
    <text evidence="9">Part of the Sec protein translocase complex. Interacts with the SecYEG preprotein conducting channel. SecDF uses the proton motive force (PMF) to complete protein translocation after the ATP-dependent function of SecA.</text>
</comment>
<feature type="compositionally biased region" description="Low complexity" evidence="10">
    <location>
        <begin position="131"/>
        <end position="140"/>
    </location>
</feature>
<evidence type="ECO:0000313" key="15">
    <source>
        <dbReference type="Proteomes" id="UP000008221"/>
    </source>
</evidence>
<dbReference type="SUPFAM" id="SSF82866">
    <property type="entry name" value="Multidrug efflux transporter AcrB transmembrane domain"/>
    <property type="match status" value="1"/>
</dbReference>
<dbReference type="InterPro" id="IPR022646">
    <property type="entry name" value="SecD/SecF_CS"/>
</dbReference>
<feature type="compositionally biased region" description="Low complexity" evidence="10">
    <location>
        <begin position="163"/>
        <end position="180"/>
    </location>
</feature>
<evidence type="ECO:0000256" key="10">
    <source>
        <dbReference type="SAM" id="MobiDB-lite"/>
    </source>
</evidence>
<dbReference type="GO" id="GO:0043952">
    <property type="term" value="P:protein transport by the Sec complex"/>
    <property type="evidence" value="ECO:0007669"/>
    <property type="project" value="UniProtKB-UniRule"/>
</dbReference>
<feature type="transmembrane region" description="Helical" evidence="9">
    <location>
        <begin position="434"/>
        <end position="454"/>
    </location>
</feature>
<dbReference type="InParanoid" id="A0LUK3"/>
<proteinExistence type="inferred from homology"/>
<feature type="region of interest" description="Disordered" evidence="10">
    <location>
        <begin position="131"/>
        <end position="184"/>
    </location>
</feature>
<dbReference type="GO" id="GO:0065002">
    <property type="term" value="P:intracellular protein transmembrane transport"/>
    <property type="evidence" value="ECO:0007669"/>
    <property type="project" value="UniProtKB-UniRule"/>
</dbReference>
<evidence type="ECO:0000256" key="7">
    <source>
        <dbReference type="ARBA" id="ARBA00023010"/>
    </source>
</evidence>
<feature type="transmembrane region" description="Helical" evidence="9">
    <location>
        <begin position="460"/>
        <end position="485"/>
    </location>
</feature>
<dbReference type="HAMAP" id="MF_01463_B">
    <property type="entry name" value="SecD_B"/>
    <property type="match status" value="1"/>
</dbReference>
<dbReference type="Gene3D" id="1.20.1640.10">
    <property type="entry name" value="Multidrug efflux transporter AcrB transmembrane domain"/>
    <property type="match status" value="1"/>
</dbReference>
<sequence>MPPVRRSRPSRGLLTTGVVLAALYGGMAATGHYGPQLGLDLRGGTTVTLAAKPNPGQKVTSSELNTAVNILRNRVNGLGVANADVHTEGTNIVISVPGKDKQGVLDKIGETALLSIRQVYASNDPVMTGVTAPGLSATPSASPPPAASSSSSASPSPSPSPSPSGAASPATPKPSASSAGLGVGRTPGIQLAGFVRQAASAASSAATASPSPAPTASPAAPSPSPSPAANPGYYAVPNAETAPTPQEIAAYQALDCTKPENQKGGITDDPAKFLVTCGNVDGGWYKFLLYPTLIEGKEIASASAQLDPQTGTQWTVQLTMKSGAASRWAKFTAANVNKDTAIVLDGLVMSAEYIAEAIPNGKTQISGNFTHKTASELANVLKYGALPLRFEQQSAETVSATLGNSELRAGLLAGMLGLLLVILYSIFYYRGLSLVTVSSLALSAAIQYPLLVLLGQGIGYTLTLAGIAGLIVAVGVTADSFVVFFERLRDEVREGNSLRSAVEKGWLQARRTIVSADLVSLIAAIILYWLAVGDVRGFAFTLGLSTIVDLFIVFAFTKPLVTLLSRTDFFGNGHRFSGLDPAHLGITRLPGTAGGAQRPVPARRV</sequence>